<accession>A0A8T0ATY0</accession>
<gene>
    <name evidence="2" type="ORF">HF521_007359</name>
</gene>
<name>A0A8T0ATY0_SILME</name>
<dbReference type="GO" id="GO:0016706">
    <property type="term" value="F:2-oxoglutarate-dependent dioxygenase activity"/>
    <property type="evidence" value="ECO:0007669"/>
    <property type="project" value="InterPro"/>
</dbReference>
<dbReference type="EMBL" id="JABFDY010000017">
    <property type="protein sequence ID" value="KAF7695636.1"/>
    <property type="molecule type" value="Genomic_DNA"/>
</dbReference>
<sequence>MREYPSVAPYSTPCSPLTAPLYNSNIFIKHADDTTVVGQISNNDRSAYREEIRSLTECCANNNLTLNATKTKVLIVDLRKSNSRINFPVYINGTEVEQVSSVHISENLSWHQNTLALVRKAQQCQYFVRSLKKAHLSPGILTCFYRCIIESILTNSITVWYEGFTVCERKALQIVVSIAQRITGTQLPAIIHLHHIRCLRRAHNINKDFSHPIYKLFNLLPSRRRYRNIYTKTSSLIRFLSERTWTIAMLQHATSESSVLMFNARVPDPCASSSPDAYPEVSEVRKA</sequence>
<evidence type="ECO:0000313" key="2">
    <source>
        <dbReference type="EMBL" id="KAF7695636.1"/>
    </source>
</evidence>
<dbReference type="Proteomes" id="UP000606274">
    <property type="component" value="Unassembled WGS sequence"/>
</dbReference>
<feature type="domain" description="Alkylated DNA repair protein AlkB homologue 8 N-terminal" evidence="1">
    <location>
        <begin position="110"/>
        <end position="151"/>
    </location>
</feature>
<evidence type="ECO:0000313" key="3">
    <source>
        <dbReference type="Proteomes" id="UP000606274"/>
    </source>
</evidence>
<keyword evidence="3" id="KW-1185">Reference proteome</keyword>
<dbReference type="GO" id="GO:0008168">
    <property type="term" value="F:methyltransferase activity"/>
    <property type="evidence" value="ECO:0007669"/>
    <property type="project" value="InterPro"/>
</dbReference>
<dbReference type="Pfam" id="PF09004">
    <property type="entry name" value="ALKBH8_N"/>
    <property type="match status" value="1"/>
</dbReference>
<protein>
    <recommendedName>
        <fullName evidence="1">Alkylated DNA repair protein AlkB homologue 8 N-terminal domain-containing protein</fullName>
    </recommendedName>
</protein>
<evidence type="ECO:0000259" key="1">
    <source>
        <dbReference type="Pfam" id="PF09004"/>
    </source>
</evidence>
<organism evidence="2 3">
    <name type="scientific">Silurus meridionalis</name>
    <name type="common">Southern catfish</name>
    <name type="synonym">Silurus soldatovi meridionalis</name>
    <dbReference type="NCBI Taxonomy" id="175797"/>
    <lineage>
        <taxon>Eukaryota</taxon>
        <taxon>Metazoa</taxon>
        <taxon>Chordata</taxon>
        <taxon>Craniata</taxon>
        <taxon>Vertebrata</taxon>
        <taxon>Euteleostomi</taxon>
        <taxon>Actinopterygii</taxon>
        <taxon>Neopterygii</taxon>
        <taxon>Teleostei</taxon>
        <taxon>Ostariophysi</taxon>
        <taxon>Siluriformes</taxon>
        <taxon>Siluridae</taxon>
        <taxon>Silurus</taxon>
    </lineage>
</organism>
<reference evidence="2" key="1">
    <citation type="submission" date="2020-08" db="EMBL/GenBank/DDBJ databases">
        <title>Chromosome-level assembly of Southern catfish (Silurus meridionalis) provides insights into visual adaptation to the nocturnal and benthic lifestyles.</title>
        <authorList>
            <person name="Zhang Y."/>
            <person name="Wang D."/>
            <person name="Peng Z."/>
        </authorList>
    </citation>
    <scope>NUCLEOTIDE SEQUENCE</scope>
    <source>
        <strain evidence="2">SWU-2019-XX</strain>
        <tissue evidence="2">Muscle</tissue>
    </source>
</reference>
<comment type="caution">
    <text evidence="2">The sequence shown here is derived from an EMBL/GenBank/DDBJ whole genome shotgun (WGS) entry which is preliminary data.</text>
</comment>
<dbReference type="AlphaFoldDB" id="A0A8T0ATY0"/>
<proteinExistence type="predicted"/>
<dbReference type="InterPro" id="IPR015095">
    <property type="entry name" value="AlkB_hom8_N"/>
</dbReference>